<evidence type="ECO:0000259" key="1">
    <source>
        <dbReference type="Pfam" id="PF01208"/>
    </source>
</evidence>
<evidence type="ECO:0000313" key="2">
    <source>
        <dbReference type="EMBL" id="MBD3326973.1"/>
    </source>
</evidence>
<feature type="domain" description="Uroporphyrinogen decarboxylase (URO-D)" evidence="1">
    <location>
        <begin position="125"/>
        <end position="381"/>
    </location>
</feature>
<dbReference type="AlphaFoldDB" id="A0A9D5JZH6"/>
<accession>A0A9D5JZH6</accession>
<sequence length="383" mass="43178">VQPPPRLRWQTKGKEIPYWYSMRVEHLHTLPTPWELEDDFKRVLAWQALGVDDVLDVSVPWSVHPEVHWQDAQFLANADERYPLVVREYMTPAGILRHAVRKTDEDQGAGWVIQPDYVPLFEDFNIPRAAEHAVSSPEDVPKIAHLFGPPDETATRWFAERMQQVSDFAEAHSVPVQAWSAFGMDAVVWLTGTESAILLAMDAPQAFAHLLEIITQTDLARTELAAATPGVDMIVERGWYSSTDFWSPKLFEQFMLPAIGKIADVAHKHGKKFGYVMTTGVERLGPRLVDAGVDVLYFVDPVQDRLSPEKAKDLLGQRMTLVGGINTLSLGVGDRSQLGEAIKRAIDVVGPTNRFILHPVDAIFPDTPWDGIEAMIELWQRYR</sequence>
<dbReference type="Gene3D" id="3.20.20.210">
    <property type="match status" value="1"/>
</dbReference>
<dbReference type="GO" id="GO:0006779">
    <property type="term" value="P:porphyrin-containing compound biosynthetic process"/>
    <property type="evidence" value="ECO:0007669"/>
    <property type="project" value="InterPro"/>
</dbReference>
<gene>
    <name evidence="2" type="ORF">GF339_20475</name>
</gene>
<feature type="non-terminal residue" evidence="2">
    <location>
        <position position="1"/>
    </location>
</feature>
<evidence type="ECO:0000313" key="3">
    <source>
        <dbReference type="Proteomes" id="UP000649604"/>
    </source>
</evidence>
<dbReference type="EMBL" id="WJJP01000668">
    <property type="protein sequence ID" value="MBD3326973.1"/>
    <property type="molecule type" value="Genomic_DNA"/>
</dbReference>
<dbReference type="InterPro" id="IPR038071">
    <property type="entry name" value="UROD/MetE-like_sf"/>
</dbReference>
<dbReference type="InterPro" id="IPR000257">
    <property type="entry name" value="Uroporphyrinogen_deCOase"/>
</dbReference>
<organism evidence="2 3">
    <name type="scientific">candidate division KSB3 bacterium</name>
    <dbReference type="NCBI Taxonomy" id="2044937"/>
    <lineage>
        <taxon>Bacteria</taxon>
        <taxon>candidate division KSB3</taxon>
    </lineage>
</organism>
<name>A0A9D5JZH6_9BACT</name>
<comment type="caution">
    <text evidence="2">The sequence shown here is derived from an EMBL/GenBank/DDBJ whole genome shotgun (WGS) entry which is preliminary data.</text>
</comment>
<reference evidence="2" key="1">
    <citation type="submission" date="2019-11" db="EMBL/GenBank/DDBJ databases">
        <title>Microbial mats filling the niche in hypersaline microbial mats.</title>
        <authorList>
            <person name="Wong H.L."/>
            <person name="Macleod F.I."/>
            <person name="White R.A. III"/>
            <person name="Burns B.P."/>
        </authorList>
    </citation>
    <scope>NUCLEOTIDE SEQUENCE</scope>
    <source>
        <strain evidence="2">Rbin_158</strain>
    </source>
</reference>
<dbReference type="Proteomes" id="UP000649604">
    <property type="component" value="Unassembled WGS sequence"/>
</dbReference>
<dbReference type="GO" id="GO:0004853">
    <property type="term" value="F:uroporphyrinogen decarboxylase activity"/>
    <property type="evidence" value="ECO:0007669"/>
    <property type="project" value="InterPro"/>
</dbReference>
<dbReference type="Pfam" id="PF01208">
    <property type="entry name" value="URO-D"/>
    <property type="match status" value="1"/>
</dbReference>
<dbReference type="SUPFAM" id="SSF51726">
    <property type="entry name" value="UROD/MetE-like"/>
    <property type="match status" value="1"/>
</dbReference>
<protein>
    <recommendedName>
        <fullName evidence="1">Uroporphyrinogen decarboxylase (URO-D) domain-containing protein</fullName>
    </recommendedName>
</protein>
<proteinExistence type="predicted"/>